<evidence type="ECO:0000256" key="1">
    <source>
        <dbReference type="ARBA" id="ARBA00005250"/>
    </source>
</evidence>
<evidence type="ECO:0000313" key="4">
    <source>
        <dbReference type="Proteomes" id="UP000241158"/>
    </source>
</evidence>
<sequence>MSALGSTLRVHRPYPRVLAFYDGRVDGVRAYSDEPNWLDDGAYSLGVCSYAVVSGHEALVYDTSISLPHARIIRKTLEDAGVRNIRVVLSHWHTDHIAGNEVFADCEIIANDLTEQAMRNNRINLANRTPPIHPLIMPNRIFHETLQLRIGEVEVELRHADIHSHDGTIMILPHLKLMFAGDTLEDPVTYVAEPKRLEHHLRDLDRIATWNFEKILPNHGAEEVIVAGGYEPGLIGATRSYVQKLLRLRHEPELANMELPAFIADDLRSGSIRYFAPYEAVHRENVKAVLSGYADE</sequence>
<dbReference type="SUPFAM" id="SSF56281">
    <property type="entry name" value="Metallo-hydrolase/oxidoreductase"/>
    <property type="match status" value="1"/>
</dbReference>
<dbReference type="InterPro" id="IPR050855">
    <property type="entry name" value="NDM-1-like"/>
</dbReference>
<dbReference type="Gene3D" id="3.60.15.10">
    <property type="entry name" value="Ribonuclease Z/Hydroxyacylglutathione hydrolase-like"/>
    <property type="match status" value="1"/>
</dbReference>
<protein>
    <submittedName>
        <fullName evidence="3">MBL fold metallo-hydrolase</fullName>
    </submittedName>
</protein>
<dbReference type="PANTHER" id="PTHR42951:SF4">
    <property type="entry name" value="ACYL-COENZYME A THIOESTERASE MBLAC2"/>
    <property type="match status" value="1"/>
</dbReference>
<dbReference type="InterPro" id="IPR001279">
    <property type="entry name" value="Metallo-B-lactamas"/>
</dbReference>
<feature type="domain" description="Metallo-beta-lactamase" evidence="2">
    <location>
        <begin position="46"/>
        <end position="219"/>
    </location>
</feature>
<dbReference type="GO" id="GO:0016787">
    <property type="term" value="F:hydrolase activity"/>
    <property type="evidence" value="ECO:0007669"/>
    <property type="project" value="UniProtKB-KW"/>
</dbReference>
<gene>
    <name evidence="3" type="ORF">CU100_07745</name>
</gene>
<keyword evidence="3" id="KW-0378">Hydrolase</keyword>
<organism evidence="3 4">
    <name type="scientific">Phyllobacterium endophyticum</name>
    <dbReference type="NCBI Taxonomy" id="1149773"/>
    <lineage>
        <taxon>Bacteria</taxon>
        <taxon>Pseudomonadati</taxon>
        <taxon>Pseudomonadota</taxon>
        <taxon>Alphaproteobacteria</taxon>
        <taxon>Hyphomicrobiales</taxon>
        <taxon>Phyllobacteriaceae</taxon>
        <taxon>Phyllobacterium</taxon>
    </lineage>
</organism>
<dbReference type="InterPro" id="IPR036866">
    <property type="entry name" value="RibonucZ/Hydroxyglut_hydro"/>
</dbReference>
<dbReference type="SMART" id="SM00849">
    <property type="entry name" value="Lactamase_B"/>
    <property type="match status" value="1"/>
</dbReference>
<dbReference type="GO" id="GO:0017001">
    <property type="term" value="P:antibiotic catabolic process"/>
    <property type="evidence" value="ECO:0007669"/>
    <property type="project" value="UniProtKB-ARBA"/>
</dbReference>
<comment type="similarity">
    <text evidence="1">Belongs to the metallo-beta-lactamase superfamily. Class-B beta-lactamase family.</text>
</comment>
<name>A0A2P7B272_9HYPH</name>
<accession>A0A2P7B272</accession>
<evidence type="ECO:0000259" key="2">
    <source>
        <dbReference type="SMART" id="SM00849"/>
    </source>
</evidence>
<evidence type="ECO:0000313" key="3">
    <source>
        <dbReference type="EMBL" id="PSH60548.1"/>
    </source>
</evidence>
<dbReference type="EMBL" id="PGGN01000001">
    <property type="protein sequence ID" value="PSH60548.1"/>
    <property type="molecule type" value="Genomic_DNA"/>
</dbReference>
<dbReference type="AlphaFoldDB" id="A0A2P7B272"/>
<keyword evidence="4" id="KW-1185">Reference proteome</keyword>
<dbReference type="PANTHER" id="PTHR42951">
    <property type="entry name" value="METALLO-BETA-LACTAMASE DOMAIN-CONTAINING"/>
    <property type="match status" value="1"/>
</dbReference>
<proteinExistence type="inferred from homology"/>
<dbReference type="RefSeq" id="WP_106715866.1">
    <property type="nucleotide sequence ID" value="NZ_JACHXT010000004.1"/>
</dbReference>
<dbReference type="Proteomes" id="UP000241158">
    <property type="component" value="Unassembled WGS sequence"/>
</dbReference>
<comment type="caution">
    <text evidence="3">The sequence shown here is derived from an EMBL/GenBank/DDBJ whole genome shotgun (WGS) entry which is preliminary data.</text>
</comment>
<dbReference type="Pfam" id="PF00753">
    <property type="entry name" value="Lactamase_B"/>
    <property type="match status" value="1"/>
</dbReference>
<dbReference type="OrthoDB" id="420651at2"/>
<reference evidence="4" key="1">
    <citation type="submission" date="2017-11" db="EMBL/GenBank/DDBJ databases">
        <authorList>
            <person name="Kuznetsova I."/>
            <person name="Sazanova A."/>
            <person name="Chirak E."/>
            <person name="Safronova V."/>
            <person name="Willems A."/>
        </authorList>
    </citation>
    <scope>NUCLEOTIDE SEQUENCE [LARGE SCALE GENOMIC DNA]</scope>
    <source>
        <strain evidence="4">PEPV15</strain>
    </source>
</reference>